<dbReference type="Proteomes" id="UP000308549">
    <property type="component" value="Unassembled WGS sequence"/>
</dbReference>
<name>A0A4U0TYV2_9PEZI</name>
<organism evidence="6 7">
    <name type="scientific">Salinomyces thailandicus</name>
    <dbReference type="NCBI Taxonomy" id="706561"/>
    <lineage>
        <taxon>Eukaryota</taxon>
        <taxon>Fungi</taxon>
        <taxon>Dikarya</taxon>
        <taxon>Ascomycota</taxon>
        <taxon>Pezizomycotina</taxon>
        <taxon>Dothideomycetes</taxon>
        <taxon>Dothideomycetidae</taxon>
        <taxon>Mycosphaerellales</taxon>
        <taxon>Teratosphaeriaceae</taxon>
        <taxon>Salinomyces</taxon>
    </lineage>
</organism>
<keyword evidence="4" id="KW-0223">Dioxygenase</keyword>
<dbReference type="GO" id="GO:0033754">
    <property type="term" value="F:indoleamine 2,3-dioxygenase activity"/>
    <property type="evidence" value="ECO:0007669"/>
    <property type="project" value="UniProtKB-EC"/>
</dbReference>
<dbReference type="Pfam" id="PF01231">
    <property type="entry name" value="IDO"/>
    <property type="match status" value="1"/>
</dbReference>
<keyword evidence="3 4" id="KW-0408">Iron</keyword>
<proteinExistence type="inferred from homology"/>
<reference evidence="6 7" key="1">
    <citation type="submission" date="2017-03" db="EMBL/GenBank/DDBJ databases">
        <title>Genomes of endolithic fungi from Antarctica.</title>
        <authorList>
            <person name="Coleine C."/>
            <person name="Masonjones S."/>
            <person name="Stajich J.E."/>
        </authorList>
    </citation>
    <scope>NUCLEOTIDE SEQUENCE [LARGE SCALE GENOMIC DNA]</scope>
    <source>
        <strain evidence="6 7">CCFEE 6315</strain>
    </source>
</reference>
<gene>
    <name evidence="6" type="ORF">B0A50_04831</name>
</gene>
<comment type="function">
    <text evidence="4">Produces N-formyl-kynurenine through the oxidation of tryptophan.</text>
</comment>
<evidence type="ECO:0000313" key="6">
    <source>
        <dbReference type="EMBL" id="TKA27730.1"/>
    </source>
</evidence>
<dbReference type="OrthoDB" id="10262710at2759"/>
<dbReference type="AlphaFoldDB" id="A0A4U0TYV2"/>
<evidence type="ECO:0000256" key="5">
    <source>
        <dbReference type="SAM" id="MobiDB-lite"/>
    </source>
</evidence>
<dbReference type="GO" id="GO:0020037">
    <property type="term" value="F:heme binding"/>
    <property type="evidence" value="ECO:0007669"/>
    <property type="project" value="UniProtKB-UniRule"/>
</dbReference>
<comment type="catalytic activity">
    <reaction evidence="4">
        <text>L-tryptophan + O2 = N-formyl-L-kynurenine</text>
        <dbReference type="Rhea" id="RHEA:24536"/>
        <dbReference type="ChEBI" id="CHEBI:15379"/>
        <dbReference type="ChEBI" id="CHEBI:57912"/>
        <dbReference type="ChEBI" id="CHEBI:58629"/>
    </reaction>
</comment>
<dbReference type="EC" id="1.13.11.52" evidence="4"/>
<sequence length="525" mass="57688">MSPDITSIASSPSASSPPSHDGKASPQTLRDIAPNLSANPTTLPSSLDPFTITTSTGFMPLRPPITTLPAPFKPLQTLLNAMPIVKQNGIPGLLATYQLGPTVDSGALPDLLDEVNKLVVAADGKPDLALVTAAFRDYAFLASAYLLEPCWERWSKGLEGYGLGREVLPKCIAGPLVATAKLLDIPPFMSYAAAYTLYNYRFVDPEIGVSEYGNLRLVRAFERGLDPKSSEAGFVLTHVDMVKHSPSLTKGATDLLNAIATHADRTAINKALDLLLNTMHAVEASMETMWRHSKPQDYLGYRTFIFGITNQSMFPHGVVYQGQSNDNDDNNGNGGDGNRMSFRGESGANDSMIPLLDALLEIPMPENPLTAILKDFRGYRPKPHRKFLEGVRVMAREVGVREFCCGGRGSEDGRGSGSESVGSTLRYLRLLDCVRSFRWRHWLFAREYIIRRSSHPTATGGSPIVTWLPNQLQAVMKLMCATWDSIPTAQRAEVSRDVVEMMANVKEQGEKLQKEVDRWCQERGE</sequence>
<evidence type="ECO:0000313" key="7">
    <source>
        <dbReference type="Proteomes" id="UP000308549"/>
    </source>
</evidence>
<dbReference type="InterPro" id="IPR000898">
    <property type="entry name" value="Indolamine_dOase"/>
</dbReference>
<evidence type="ECO:0000256" key="3">
    <source>
        <dbReference type="ARBA" id="ARBA00023004"/>
    </source>
</evidence>
<dbReference type="InterPro" id="IPR037217">
    <property type="entry name" value="Trp/Indoleamine_2_3_dOase-like"/>
</dbReference>
<feature type="compositionally biased region" description="Low complexity" evidence="5">
    <location>
        <begin position="1"/>
        <end position="19"/>
    </location>
</feature>
<comment type="similarity">
    <text evidence="1 4">Belongs to the indoleamine 2,3-dioxygenase family.</text>
</comment>
<evidence type="ECO:0000256" key="1">
    <source>
        <dbReference type="ARBA" id="ARBA00007119"/>
    </source>
</evidence>
<keyword evidence="4" id="KW-0560">Oxidoreductase</keyword>
<comment type="caution">
    <text evidence="6">The sequence shown here is derived from an EMBL/GenBank/DDBJ whole genome shotgun (WGS) entry which is preliminary data.</text>
</comment>
<dbReference type="Gene3D" id="1.20.58.480">
    <property type="match status" value="1"/>
</dbReference>
<evidence type="ECO:0000256" key="2">
    <source>
        <dbReference type="ARBA" id="ARBA00022723"/>
    </source>
</evidence>
<dbReference type="PANTHER" id="PTHR28657:SF3">
    <property type="entry name" value="INDOLEAMINE 2,3-DIOXYGENASE"/>
    <property type="match status" value="1"/>
</dbReference>
<protein>
    <recommendedName>
        <fullName evidence="4">Indoleamine 2,3-dioxygenase</fullName>
        <ecNumber evidence="4">1.13.11.52</ecNumber>
    </recommendedName>
</protein>
<dbReference type="GO" id="GO:0019441">
    <property type="term" value="P:L-tryptophan catabolic process to kynurenine"/>
    <property type="evidence" value="ECO:0007669"/>
    <property type="project" value="UniProtKB-UniRule"/>
</dbReference>
<dbReference type="GO" id="GO:0046872">
    <property type="term" value="F:metal ion binding"/>
    <property type="evidence" value="ECO:0007669"/>
    <property type="project" value="UniProtKB-UniRule"/>
</dbReference>
<feature type="region of interest" description="Disordered" evidence="5">
    <location>
        <begin position="1"/>
        <end position="47"/>
    </location>
</feature>
<feature type="region of interest" description="Disordered" evidence="5">
    <location>
        <begin position="319"/>
        <end position="344"/>
    </location>
</feature>
<keyword evidence="2 4" id="KW-0479">Metal-binding</keyword>
<feature type="compositionally biased region" description="Polar residues" evidence="5">
    <location>
        <begin position="36"/>
        <end position="45"/>
    </location>
</feature>
<evidence type="ECO:0000256" key="4">
    <source>
        <dbReference type="RuleBase" id="RU369119"/>
    </source>
</evidence>
<keyword evidence="4" id="KW-0349">Heme</keyword>
<dbReference type="EMBL" id="NAJL01000021">
    <property type="protein sequence ID" value="TKA27730.1"/>
    <property type="molecule type" value="Genomic_DNA"/>
</dbReference>
<keyword evidence="7" id="KW-1185">Reference proteome</keyword>
<dbReference type="SUPFAM" id="SSF140959">
    <property type="entry name" value="Indolic compounds 2,3-dioxygenase-like"/>
    <property type="match status" value="1"/>
</dbReference>
<accession>A0A4U0TYV2</accession>
<dbReference type="PANTHER" id="PTHR28657">
    <property type="entry name" value="INDOLEAMINE 2,3-DIOXYGENASE"/>
    <property type="match status" value="1"/>
</dbReference>